<dbReference type="Proteomes" id="UP001576780">
    <property type="component" value="Unassembled WGS sequence"/>
</dbReference>
<comment type="caution">
    <text evidence="2">The sequence shown here is derived from an EMBL/GenBank/DDBJ whole genome shotgun (WGS) entry which is preliminary data.</text>
</comment>
<name>A0ABV4WEI3_9CYAN</name>
<proteinExistence type="predicted"/>
<dbReference type="EMBL" id="JBHFNT010000035">
    <property type="protein sequence ID" value="MFB2833472.1"/>
    <property type="molecule type" value="Genomic_DNA"/>
</dbReference>
<gene>
    <name evidence="2" type="ORF">ACE1CA_02965</name>
</gene>
<keyword evidence="3" id="KW-1185">Reference proteome</keyword>
<reference evidence="2 3" key="1">
    <citation type="submission" date="2024-09" db="EMBL/GenBank/DDBJ databases">
        <title>Floridaenema gen nov. (Aerosakkonemataceae, Aerosakkonematales ord. nov., Cyanobacteria) from benthic tropical and subtropical fresh waters, with the description of four new species.</title>
        <authorList>
            <person name="Moretto J.A."/>
            <person name="Berthold D.E."/>
            <person name="Lefler F.W."/>
            <person name="Huang I.-S."/>
            <person name="Laughinghouse H. IV."/>
        </authorList>
    </citation>
    <scope>NUCLEOTIDE SEQUENCE [LARGE SCALE GENOMIC DNA]</scope>
    <source>
        <strain evidence="2 3">BLCC-F167</strain>
    </source>
</reference>
<organism evidence="2 3">
    <name type="scientific">Floridaenema evergladense BLCC-F167</name>
    <dbReference type="NCBI Taxonomy" id="3153639"/>
    <lineage>
        <taxon>Bacteria</taxon>
        <taxon>Bacillati</taxon>
        <taxon>Cyanobacteriota</taxon>
        <taxon>Cyanophyceae</taxon>
        <taxon>Oscillatoriophycideae</taxon>
        <taxon>Aerosakkonematales</taxon>
        <taxon>Aerosakkonemataceae</taxon>
        <taxon>Floridanema</taxon>
        <taxon>Floridanema evergladense</taxon>
    </lineage>
</organism>
<evidence type="ECO:0000313" key="2">
    <source>
        <dbReference type="EMBL" id="MFB2833472.1"/>
    </source>
</evidence>
<dbReference type="RefSeq" id="WP_413275929.1">
    <property type="nucleotide sequence ID" value="NZ_JBHFNT010000035.1"/>
</dbReference>
<accession>A0ABV4WEI3</accession>
<dbReference type="Pfam" id="PF01548">
    <property type="entry name" value="DEDD_Tnp_IS110"/>
    <property type="match status" value="1"/>
</dbReference>
<feature type="domain" description="Transposase IS110-like N-terminal" evidence="1">
    <location>
        <begin position="84"/>
        <end position="204"/>
    </location>
</feature>
<protein>
    <submittedName>
        <fullName evidence="2">Transposase</fullName>
    </submittedName>
</protein>
<dbReference type="InterPro" id="IPR002525">
    <property type="entry name" value="Transp_IS110-like_N"/>
</dbReference>
<evidence type="ECO:0000313" key="3">
    <source>
        <dbReference type="Proteomes" id="UP001576780"/>
    </source>
</evidence>
<evidence type="ECO:0000259" key="1">
    <source>
        <dbReference type="Pfam" id="PF01548"/>
    </source>
</evidence>
<sequence>MNLENKIQNLLTLWRKFLTPGADVFIGADVSKDNICIWVDSATNAPGKLKSYWEDVKDLLEEFGEAKRRYELLRLYANTEGAVVLRHLAQTYKIISLAMEPTGTNYSAVWAKICETEGIPIRWVGHIEVANFRRSNRLPNKNDAADAVAIYYYLLTYQDEAHYLTLDVEAISRIRQLYLQLGSLARIQNPIVNRLRQQLAVEFPEAAGHSIRPGVQGFSPFAAWLAELPAERTARYEQMYSASIAPQYEIEISTFTRRLANQQCELHLWEATLEAELSELLANPEFAKYTAAFNKLEFGLRTRAIILAQVYPVEKFARFNRITGSFNYTKSLAAFKQRLGYGGEQSDSGDKEQRKAFGSKLSRKALYLWVLTKISAQARRPKVMSAEFKQLCEFYDARMAKYDYNDWVASQRNSAVKKAINTLRSTLSDEVFALVEKQLPLLMEEEKKPTPMEARKGYGSLVISHTAARGVKQLFRLLTR</sequence>